<comment type="caution">
    <text evidence="1">The sequence shown here is derived from an EMBL/GenBank/DDBJ whole genome shotgun (WGS) entry which is preliminary data.</text>
</comment>
<accession>A0A0F9KMP2</accession>
<reference evidence="1" key="1">
    <citation type="journal article" date="2015" name="Nature">
        <title>Complex archaea that bridge the gap between prokaryotes and eukaryotes.</title>
        <authorList>
            <person name="Spang A."/>
            <person name="Saw J.H."/>
            <person name="Jorgensen S.L."/>
            <person name="Zaremba-Niedzwiedzka K."/>
            <person name="Martijn J."/>
            <person name="Lind A.E."/>
            <person name="van Eijk R."/>
            <person name="Schleper C."/>
            <person name="Guy L."/>
            <person name="Ettema T.J."/>
        </authorList>
    </citation>
    <scope>NUCLEOTIDE SEQUENCE</scope>
</reference>
<protein>
    <submittedName>
        <fullName evidence="1">Uncharacterized protein</fullName>
    </submittedName>
</protein>
<sequence>MKPLEAEELIPLLADLKKAVDCLLTVAEQDRRSIDSMYEVLAIHSENIRLLTQGVIEAHEGEDGRNLFLSSTLKEIRTKPLPSPNYIYNTIKEDVSPDKSEAK</sequence>
<name>A0A0F9KMP2_9ZZZZ</name>
<organism evidence="1">
    <name type="scientific">marine sediment metagenome</name>
    <dbReference type="NCBI Taxonomy" id="412755"/>
    <lineage>
        <taxon>unclassified sequences</taxon>
        <taxon>metagenomes</taxon>
        <taxon>ecological metagenomes</taxon>
    </lineage>
</organism>
<dbReference type="AlphaFoldDB" id="A0A0F9KMP2"/>
<dbReference type="EMBL" id="LAZR01008872">
    <property type="protein sequence ID" value="KKM76051.1"/>
    <property type="molecule type" value="Genomic_DNA"/>
</dbReference>
<gene>
    <name evidence="1" type="ORF">LCGC14_1384110</name>
</gene>
<proteinExistence type="predicted"/>
<evidence type="ECO:0000313" key="1">
    <source>
        <dbReference type="EMBL" id="KKM76051.1"/>
    </source>
</evidence>